<accession>A0ABT2GLX6</accession>
<feature type="DNA-binding region" description="H-T-H motif" evidence="4">
    <location>
        <begin position="32"/>
        <end position="51"/>
    </location>
</feature>
<dbReference type="SUPFAM" id="SSF48498">
    <property type="entry name" value="Tetracyclin repressor-like, C-terminal domain"/>
    <property type="match status" value="1"/>
</dbReference>
<evidence type="ECO:0000256" key="4">
    <source>
        <dbReference type="PROSITE-ProRule" id="PRU00335"/>
    </source>
</evidence>
<dbReference type="Proteomes" id="UP001165584">
    <property type="component" value="Unassembled WGS sequence"/>
</dbReference>
<evidence type="ECO:0000256" key="3">
    <source>
        <dbReference type="ARBA" id="ARBA00023163"/>
    </source>
</evidence>
<dbReference type="SUPFAM" id="SSF46689">
    <property type="entry name" value="Homeodomain-like"/>
    <property type="match status" value="1"/>
</dbReference>
<reference evidence="6" key="1">
    <citation type="submission" date="2022-08" db="EMBL/GenBank/DDBJ databases">
        <authorList>
            <person name="Deng Y."/>
            <person name="Han X.-F."/>
            <person name="Zhang Y.-Q."/>
        </authorList>
    </citation>
    <scope>NUCLEOTIDE SEQUENCE</scope>
    <source>
        <strain evidence="6">CPCC 205763</strain>
    </source>
</reference>
<keyword evidence="3" id="KW-0804">Transcription</keyword>
<organism evidence="6 7">
    <name type="scientific">Herbiconiux aconitum</name>
    <dbReference type="NCBI Taxonomy" id="2970913"/>
    <lineage>
        <taxon>Bacteria</taxon>
        <taxon>Bacillati</taxon>
        <taxon>Actinomycetota</taxon>
        <taxon>Actinomycetes</taxon>
        <taxon>Micrococcales</taxon>
        <taxon>Microbacteriaceae</taxon>
        <taxon>Herbiconiux</taxon>
    </lineage>
</organism>
<keyword evidence="2 4" id="KW-0238">DNA-binding</keyword>
<evidence type="ECO:0000259" key="5">
    <source>
        <dbReference type="PROSITE" id="PS50977"/>
    </source>
</evidence>
<keyword evidence="1" id="KW-0805">Transcription regulation</keyword>
<feature type="domain" description="HTH tetR-type" evidence="5">
    <location>
        <begin position="9"/>
        <end position="69"/>
    </location>
</feature>
<evidence type="ECO:0000313" key="6">
    <source>
        <dbReference type="EMBL" id="MCS5717173.1"/>
    </source>
</evidence>
<dbReference type="InterPro" id="IPR036271">
    <property type="entry name" value="Tet_transcr_reg_TetR-rel_C_sf"/>
</dbReference>
<dbReference type="PANTHER" id="PTHR47506:SF1">
    <property type="entry name" value="HTH-TYPE TRANSCRIPTIONAL REGULATOR YJDC"/>
    <property type="match status" value="1"/>
</dbReference>
<dbReference type="InterPro" id="IPR001647">
    <property type="entry name" value="HTH_TetR"/>
</dbReference>
<keyword evidence="7" id="KW-1185">Reference proteome</keyword>
<dbReference type="Pfam" id="PF00440">
    <property type="entry name" value="TetR_N"/>
    <property type="match status" value="1"/>
</dbReference>
<protein>
    <submittedName>
        <fullName evidence="6">TetR/AcrR family transcriptional regulator</fullName>
    </submittedName>
</protein>
<evidence type="ECO:0000256" key="2">
    <source>
        <dbReference type="ARBA" id="ARBA00023125"/>
    </source>
</evidence>
<evidence type="ECO:0000313" key="7">
    <source>
        <dbReference type="Proteomes" id="UP001165584"/>
    </source>
</evidence>
<dbReference type="Gene3D" id="1.10.10.60">
    <property type="entry name" value="Homeodomain-like"/>
    <property type="match status" value="1"/>
</dbReference>
<dbReference type="RefSeq" id="WP_259505226.1">
    <property type="nucleotide sequence ID" value="NZ_JANLCM010000001.1"/>
</dbReference>
<name>A0ABT2GLX6_9MICO</name>
<sequence length="196" mass="21272">MAERGRPREFALDDALDRAIEIFWRQGYEGTTLDDLTEAMKISRPSLYAAFGNKEETFKRAVERYAVVDMAYTADAIAEPTARQVAEHYLRSNVIAITETDRPPGCLSVQGGLSGSPEHHRVVTFLNDSRAAGEAKFAERFQRAIDEGDLPASEDAEALAKYLAMVTAGLAVQAAAGAPRAVLARAAERALLAFPA</sequence>
<comment type="caution">
    <text evidence="6">The sequence shown here is derived from an EMBL/GenBank/DDBJ whole genome shotgun (WGS) entry which is preliminary data.</text>
</comment>
<gene>
    <name evidence="6" type="ORF">N1027_03380</name>
</gene>
<evidence type="ECO:0000256" key="1">
    <source>
        <dbReference type="ARBA" id="ARBA00023015"/>
    </source>
</evidence>
<dbReference type="EMBL" id="JANLCM010000001">
    <property type="protein sequence ID" value="MCS5717173.1"/>
    <property type="molecule type" value="Genomic_DNA"/>
</dbReference>
<dbReference type="PROSITE" id="PS50977">
    <property type="entry name" value="HTH_TETR_2"/>
    <property type="match status" value="1"/>
</dbReference>
<dbReference type="PANTHER" id="PTHR47506">
    <property type="entry name" value="TRANSCRIPTIONAL REGULATORY PROTEIN"/>
    <property type="match status" value="1"/>
</dbReference>
<proteinExistence type="predicted"/>
<dbReference type="InterPro" id="IPR009057">
    <property type="entry name" value="Homeodomain-like_sf"/>
</dbReference>
<dbReference type="Gene3D" id="1.10.357.10">
    <property type="entry name" value="Tetracycline Repressor, domain 2"/>
    <property type="match status" value="1"/>
</dbReference>